<keyword evidence="2" id="KW-1133">Transmembrane helix</keyword>
<name>A0A9Q0M343_BLOTA</name>
<sequence>MSSHLMFHLRNITQLILFSVILASILTNNSVSSLKEQVKCSASVHPQYPIVRQFATNDNNNTNNQSSSLHQIRCNAKISKDSFTNPVFDLSLGLTPTTGIFILRGVKQCSPDSSICWSDFHIPALSLRDLFSTSNSGIDHNNGDINEEDISGVSHASSIDFTCNVADSSRNSSLVVRCSDSGKIHFAEVRKYDERCSTAINGNDECGLNMYCSSGRCLCKQGFIPYPITRSETICVEKEQTTKATSTLNFNSNQSGSDRKTIQEEQEVVLTETNKQESQLSLQNQIKQKNEIGKFGKVNKYILLGFGGIFILAILIVAIIIRLRNYGEMRMKSDKNKLTKSNVSPIPVKTNCGPLLNVSNRLSDDDEEIDVRIDENGYENNKDGKMMFYDEDDEDDSEETDIDGASRQDIQADPNQNVMCTTSRVASEHSINQAGNFNYGGRQSVV</sequence>
<dbReference type="AlphaFoldDB" id="A0A9Q0M343"/>
<gene>
    <name evidence="4" type="ORF">RDWZM_007744</name>
</gene>
<keyword evidence="3" id="KW-0732">Signal</keyword>
<evidence type="ECO:0000256" key="3">
    <source>
        <dbReference type="SAM" id="SignalP"/>
    </source>
</evidence>
<evidence type="ECO:0000313" key="5">
    <source>
        <dbReference type="Proteomes" id="UP001142055"/>
    </source>
</evidence>
<feature type="chain" id="PRO_5040244204" description="EB domain-containing protein" evidence="3">
    <location>
        <begin position="24"/>
        <end position="446"/>
    </location>
</feature>
<accession>A0A9Q0M343</accession>
<feature type="transmembrane region" description="Helical" evidence="2">
    <location>
        <begin position="301"/>
        <end position="323"/>
    </location>
</feature>
<dbReference type="EMBL" id="JAPWDV010000003">
    <property type="protein sequence ID" value="KAJ6216587.1"/>
    <property type="molecule type" value="Genomic_DNA"/>
</dbReference>
<dbReference type="Proteomes" id="UP001142055">
    <property type="component" value="Chromosome 3"/>
</dbReference>
<feature type="region of interest" description="Disordered" evidence="1">
    <location>
        <begin position="392"/>
        <end position="416"/>
    </location>
</feature>
<reference evidence="4" key="1">
    <citation type="submission" date="2022-12" db="EMBL/GenBank/DDBJ databases">
        <title>Genome assemblies of Blomia tropicalis.</title>
        <authorList>
            <person name="Cui Y."/>
        </authorList>
    </citation>
    <scope>NUCLEOTIDE SEQUENCE</scope>
    <source>
        <tissue evidence="4">Adult mites</tissue>
    </source>
</reference>
<organism evidence="4 5">
    <name type="scientific">Blomia tropicalis</name>
    <name type="common">Mite</name>
    <dbReference type="NCBI Taxonomy" id="40697"/>
    <lineage>
        <taxon>Eukaryota</taxon>
        <taxon>Metazoa</taxon>
        <taxon>Ecdysozoa</taxon>
        <taxon>Arthropoda</taxon>
        <taxon>Chelicerata</taxon>
        <taxon>Arachnida</taxon>
        <taxon>Acari</taxon>
        <taxon>Acariformes</taxon>
        <taxon>Sarcoptiformes</taxon>
        <taxon>Astigmata</taxon>
        <taxon>Glycyphagoidea</taxon>
        <taxon>Echimyopodidae</taxon>
        <taxon>Blomia</taxon>
    </lineage>
</organism>
<evidence type="ECO:0000313" key="4">
    <source>
        <dbReference type="EMBL" id="KAJ6216587.1"/>
    </source>
</evidence>
<keyword evidence="2" id="KW-0812">Transmembrane</keyword>
<feature type="signal peptide" evidence="3">
    <location>
        <begin position="1"/>
        <end position="23"/>
    </location>
</feature>
<evidence type="ECO:0008006" key="6">
    <source>
        <dbReference type="Google" id="ProtNLM"/>
    </source>
</evidence>
<evidence type="ECO:0000256" key="1">
    <source>
        <dbReference type="SAM" id="MobiDB-lite"/>
    </source>
</evidence>
<proteinExistence type="predicted"/>
<feature type="compositionally biased region" description="Acidic residues" evidence="1">
    <location>
        <begin position="392"/>
        <end position="402"/>
    </location>
</feature>
<keyword evidence="5" id="KW-1185">Reference proteome</keyword>
<comment type="caution">
    <text evidence="4">The sequence shown here is derived from an EMBL/GenBank/DDBJ whole genome shotgun (WGS) entry which is preliminary data.</text>
</comment>
<keyword evidence="2" id="KW-0472">Membrane</keyword>
<evidence type="ECO:0000256" key="2">
    <source>
        <dbReference type="SAM" id="Phobius"/>
    </source>
</evidence>
<protein>
    <recommendedName>
        <fullName evidence="6">EB domain-containing protein</fullName>
    </recommendedName>
</protein>